<keyword evidence="4 6" id="KW-0274">FAD</keyword>
<name>A0A8H4VQL4_9AGAR</name>
<evidence type="ECO:0000256" key="2">
    <source>
        <dbReference type="ARBA" id="ARBA00006730"/>
    </source>
</evidence>
<dbReference type="Gene3D" id="3.30.9.10">
    <property type="entry name" value="D-Amino Acid Oxidase, subunit A, domain 2"/>
    <property type="match status" value="1"/>
</dbReference>
<comment type="caution">
    <text evidence="8">The sequence shown here is derived from an EMBL/GenBank/DDBJ whole genome shotgun (WGS) entry which is preliminary data.</text>
</comment>
<dbReference type="Proteomes" id="UP000521872">
    <property type="component" value="Unassembled WGS sequence"/>
</dbReference>
<keyword evidence="5" id="KW-0560">Oxidoreductase</keyword>
<dbReference type="PIRSF" id="PIRSF000189">
    <property type="entry name" value="D-aa_oxidase"/>
    <property type="match status" value="1"/>
</dbReference>
<dbReference type="InterPro" id="IPR006076">
    <property type="entry name" value="FAD-dep_OxRdtase"/>
</dbReference>
<evidence type="ECO:0000259" key="7">
    <source>
        <dbReference type="Pfam" id="PF01266"/>
    </source>
</evidence>
<feature type="binding site" evidence="6">
    <location>
        <position position="172"/>
    </location>
    <ligand>
        <name>FAD</name>
        <dbReference type="ChEBI" id="CHEBI:57692"/>
    </ligand>
</feature>
<evidence type="ECO:0000256" key="5">
    <source>
        <dbReference type="ARBA" id="ARBA00023002"/>
    </source>
</evidence>
<evidence type="ECO:0000313" key="9">
    <source>
        <dbReference type="Proteomes" id="UP000521872"/>
    </source>
</evidence>
<evidence type="ECO:0000256" key="3">
    <source>
        <dbReference type="ARBA" id="ARBA00022630"/>
    </source>
</evidence>
<keyword evidence="3" id="KW-0285">Flavoprotein</keyword>
<dbReference type="EMBL" id="JAACJL010000031">
    <property type="protein sequence ID" value="KAF4616484.1"/>
    <property type="molecule type" value="Genomic_DNA"/>
</dbReference>
<sequence>MSTTETTTQSRNRKMNITVLGAGIIGLTTALKFQKHGGYQVTILAEHFPTDGKSIKYASLSAGAHHVSTAEDDVKQRAIDIETFKTMWDLSADGAAPGCFLRLPQTEYYREEPNLDTLKLMTNFKEISKDSLVPGAVAGITYDSVNSDSPVLLNYLLSSFLANGGSIVRASVMHIYQVIEGGPAAFAALNEQEHPPSLYPLPDGIVVCVGLGAMFLGGVEDKEVYPVRGQTVLLDAPWVKDSMSLSGKSGTSKLWTYVIPRKSGTVIVGGTYEANDWHPRPRPETTRDILARVLEMHPAIAPPAARESGRKPTVEDVLPIIVEESCGFRPCRKSGPRLESEWIDTGKRRIPVVHNYGHGGFGYIASYGSASMSLDLMERAFAQQP</sequence>
<accession>A0A8H4VQL4</accession>
<keyword evidence="9" id="KW-1185">Reference proteome</keyword>
<gene>
    <name evidence="8" type="ORF">D9613_008696</name>
</gene>
<dbReference type="Pfam" id="PF01266">
    <property type="entry name" value="DAO"/>
    <property type="match status" value="1"/>
</dbReference>
<evidence type="ECO:0000256" key="6">
    <source>
        <dbReference type="PIRSR" id="PIRSR000189-1"/>
    </source>
</evidence>
<evidence type="ECO:0000313" key="8">
    <source>
        <dbReference type="EMBL" id="KAF4616484.1"/>
    </source>
</evidence>
<feature type="domain" description="FAD dependent oxidoreductase" evidence="7">
    <location>
        <begin position="17"/>
        <end position="372"/>
    </location>
</feature>
<dbReference type="PANTHER" id="PTHR11530">
    <property type="entry name" value="D-AMINO ACID OXIDASE"/>
    <property type="match status" value="1"/>
</dbReference>
<dbReference type="SUPFAM" id="SSF51971">
    <property type="entry name" value="Nucleotide-binding domain"/>
    <property type="match status" value="1"/>
</dbReference>
<feature type="binding site" evidence="6">
    <location>
        <position position="360"/>
    </location>
    <ligand>
        <name>D-dopa</name>
        <dbReference type="ChEBI" id="CHEBI:149689"/>
    </ligand>
</feature>
<protein>
    <recommendedName>
        <fullName evidence="7">FAD dependent oxidoreductase domain-containing protein</fullName>
    </recommendedName>
</protein>
<reference evidence="8 9" key="1">
    <citation type="submission" date="2019-12" db="EMBL/GenBank/DDBJ databases">
        <authorList>
            <person name="Floudas D."/>
            <person name="Bentzer J."/>
            <person name="Ahren D."/>
            <person name="Johansson T."/>
            <person name="Persson P."/>
            <person name="Tunlid A."/>
        </authorList>
    </citation>
    <scope>NUCLEOTIDE SEQUENCE [LARGE SCALE GENOMIC DNA]</scope>
    <source>
        <strain evidence="8 9">CBS 102.39</strain>
    </source>
</reference>
<dbReference type="PROSITE" id="PS00677">
    <property type="entry name" value="DAO"/>
    <property type="match status" value="1"/>
</dbReference>
<dbReference type="Gene3D" id="3.40.50.720">
    <property type="entry name" value="NAD(P)-binding Rossmann-like Domain"/>
    <property type="match status" value="1"/>
</dbReference>
<dbReference type="GO" id="GO:0003884">
    <property type="term" value="F:D-amino-acid oxidase activity"/>
    <property type="evidence" value="ECO:0007669"/>
    <property type="project" value="InterPro"/>
</dbReference>
<dbReference type="AlphaFoldDB" id="A0A8H4VQL4"/>
<evidence type="ECO:0000256" key="1">
    <source>
        <dbReference type="ARBA" id="ARBA00001974"/>
    </source>
</evidence>
<dbReference type="GO" id="GO:0005737">
    <property type="term" value="C:cytoplasm"/>
    <property type="evidence" value="ECO:0007669"/>
    <property type="project" value="TreeGrafter"/>
</dbReference>
<dbReference type="GO" id="GO:0019478">
    <property type="term" value="P:D-amino acid catabolic process"/>
    <property type="evidence" value="ECO:0007669"/>
    <property type="project" value="TreeGrafter"/>
</dbReference>
<dbReference type="InterPro" id="IPR023209">
    <property type="entry name" value="DAO"/>
</dbReference>
<proteinExistence type="inferred from homology"/>
<dbReference type="InterPro" id="IPR006181">
    <property type="entry name" value="D-amino_acid_oxidase_CS"/>
</dbReference>
<evidence type="ECO:0000256" key="4">
    <source>
        <dbReference type="ARBA" id="ARBA00022827"/>
    </source>
</evidence>
<dbReference type="SUPFAM" id="SSF54373">
    <property type="entry name" value="FAD-linked reductases, C-terminal domain"/>
    <property type="match status" value="1"/>
</dbReference>
<comment type="similarity">
    <text evidence="2">Belongs to the DAMOX/DASOX family.</text>
</comment>
<dbReference type="PANTHER" id="PTHR11530:SF11">
    <property type="entry name" value="D-ASPARTATE OXIDASE"/>
    <property type="match status" value="1"/>
</dbReference>
<feature type="binding site" evidence="6">
    <location>
        <position position="329"/>
    </location>
    <ligand>
        <name>D-dopa</name>
        <dbReference type="ChEBI" id="CHEBI:149689"/>
    </ligand>
</feature>
<dbReference type="GO" id="GO:0071949">
    <property type="term" value="F:FAD binding"/>
    <property type="evidence" value="ECO:0007669"/>
    <property type="project" value="InterPro"/>
</dbReference>
<comment type="cofactor">
    <cofactor evidence="1 6">
        <name>FAD</name>
        <dbReference type="ChEBI" id="CHEBI:57692"/>
    </cofactor>
</comment>
<organism evidence="8 9">
    <name type="scientific">Agrocybe pediades</name>
    <dbReference type="NCBI Taxonomy" id="84607"/>
    <lineage>
        <taxon>Eukaryota</taxon>
        <taxon>Fungi</taxon>
        <taxon>Dikarya</taxon>
        <taxon>Basidiomycota</taxon>
        <taxon>Agaricomycotina</taxon>
        <taxon>Agaricomycetes</taxon>
        <taxon>Agaricomycetidae</taxon>
        <taxon>Agaricales</taxon>
        <taxon>Agaricineae</taxon>
        <taxon>Strophariaceae</taxon>
        <taxon>Agrocybe</taxon>
    </lineage>
</organism>